<evidence type="ECO:0000256" key="3">
    <source>
        <dbReference type="ARBA" id="ARBA00022771"/>
    </source>
</evidence>
<dbReference type="InterPro" id="IPR001965">
    <property type="entry name" value="Znf_PHD"/>
</dbReference>
<dbReference type="GO" id="GO:0008270">
    <property type="term" value="F:zinc ion binding"/>
    <property type="evidence" value="ECO:0007669"/>
    <property type="project" value="UniProtKB-KW"/>
</dbReference>
<proteinExistence type="predicted"/>
<organism evidence="9 10">
    <name type="scientific">Armadillidium nasatum</name>
    <dbReference type="NCBI Taxonomy" id="96803"/>
    <lineage>
        <taxon>Eukaryota</taxon>
        <taxon>Metazoa</taxon>
        <taxon>Ecdysozoa</taxon>
        <taxon>Arthropoda</taxon>
        <taxon>Crustacea</taxon>
        <taxon>Multicrustacea</taxon>
        <taxon>Malacostraca</taxon>
        <taxon>Eumalacostraca</taxon>
        <taxon>Peracarida</taxon>
        <taxon>Isopoda</taxon>
        <taxon>Oniscidea</taxon>
        <taxon>Crinocheta</taxon>
        <taxon>Armadillidiidae</taxon>
        <taxon>Armadillidium</taxon>
    </lineage>
</organism>
<dbReference type="Pfam" id="PF21257">
    <property type="entry name" value="PHD_ash2p_like"/>
    <property type="match status" value="1"/>
</dbReference>
<dbReference type="InterPro" id="IPR037353">
    <property type="entry name" value="ASH2"/>
</dbReference>
<evidence type="ECO:0000259" key="7">
    <source>
        <dbReference type="SMART" id="SM00249"/>
    </source>
</evidence>
<dbReference type="SMART" id="SM00249">
    <property type="entry name" value="PHD"/>
    <property type="match status" value="1"/>
</dbReference>
<dbReference type="CDD" id="cd12872">
    <property type="entry name" value="SPRY_Ash2"/>
    <property type="match status" value="1"/>
</dbReference>
<evidence type="ECO:0000256" key="1">
    <source>
        <dbReference type="ARBA" id="ARBA00004123"/>
    </source>
</evidence>
<dbReference type="SMART" id="SM00449">
    <property type="entry name" value="SPRY"/>
    <property type="match status" value="1"/>
</dbReference>
<dbReference type="Gene3D" id="2.60.120.920">
    <property type="match status" value="1"/>
</dbReference>
<evidence type="ECO:0000313" key="9">
    <source>
        <dbReference type="EMBL" id="KAB7502482.1"/>
    </source>
</evidence>
<reference evidence="9 10" key="1">
    <citation type="journal article" date="2019" name="PLoS Biol.">
        <title>Sex chromosomes control vertical transmission of feminizing Wolbachia symbionts in an isopod.</title>
        <authorList>
            <person name="Becking T."/>
            <person name="Chebbi M.A."/>
            <person name="Giraud I."/>
            <person name="Moumen B."/>
            <person name="Laverre T."/>
            <person name="Caubet Y."/>
            <person name="Peccoud J."/>
            <person name="Gilbert C."/>
            <person name="Cordaux R."/>
        </authorList>
    </citation>
    <scope>NUCLEOTIDE SEQUENCE [LARGE SCALE GENOMIC DNA]</scope>
    <source>
        <strain evidence="9">ANa2</strain>
        <tissue evidence="9">Whole body excluding digestive tract and cuticle</tissue>
    </source>
</reference>
<dbReference type="InterPro" id="IPR019786">
    <property type="entry name" value="Zinc_finger_PHD-type_CS"/>
</dbReference>
<evidence type="ECO:0000256" key="2">
    <source>
        <dbReference type="ARBA" id="ARBA00022723"/>
    </source>
</evidence>
<dbReference type="SUPFAM" id="SSF57903">
    <property type="entry name" value="FYVE/PHD zinc finger"/>
    <property type="match status" value="1"/>
</dbReference>
<keyword evidence="4" id="KW-0862">Zinc</keyword>
<evidence type="ECO:0000313" key="10">
    <source>
        <dbReference type="Proteomes" id="UP000326759"/>
    </source>
</evidence>
<accession>A0A5N5T7L6</accession>
<feature type="domain" description="Zinc finger PHD-type" evidence="7">
    <location>
        <begin position="26"/>
        <end position="77"/>
    </location>
</feature>
<dbReference type="PANTHER" id="PTHR10598:SF0">
    <property type="entry name" value="SET1_ASH2 HISTONE METHYLTRANSFERASE COMPLEX SUBUNIT ASH2"/>
    <property type="match status" value="1"/>
</dbReference>
<dbReference type="InterPro" id="IPR011011">
    <property type="entry name" value="Znf_FYVE_PHD"/>
</dbReference>
<dbReference type="InterPro" id="IPR049455">
    <property type="entry name" value="ASH2-like_PHD"/>
</dbReference>
<name>A0A5N5T7L6_9CRUS</name>
<dbReference type="AlphaFoldDB" id="A0A5N5T7L6"/>
<evidence type="ECO:0000256" key="5">
    <source>
        <dbReference type="ARBA" id="ARBA00023242"/>
    </source>
</evidence>
<keyword evidence="5" id="KW-0539">Nucleus</keyword>
<feature type="domain" description="SPRY" evidence="8">
    <location>
        <begin position="277"/>
        <end position="431"/>
    </location>
</feature>
<dbReference type="Proteomes" id="UP000326759">
    <property type="component" value="Unassembled WGS sequence"/>
</dbReference>
<dbReference type="GO" id="GO:0032259">
    <property type="term" value="P:methylation"/>
    <property type="evidence" value="ECO:0007669"/>
    <property type="project" value="UniProtKB-KW"/>
</dbReference>
<dbReference type="GO" id="GO:0048188">
    <property type="term" value="C:Set1C/COMPASS complex"/>
    <property type="evidence" value="ECO:0007669"/>
    <property type="project" value="InterPro"/>
</dbReference>
<sequence length="474" mass="53784">MDYDSDENENGNSGILETTERGGLSSCGYCGKIRNLNIVELMCCQCGSWFHESCISYHLGKLVPFMLNYTFTCKNCSTTGLETFRKSQARRTQGHLQKVLMKEADTTFRVEETNSKGEVTQHHPYFGLSCTDLTLIRPTLDLPSQAGGKGRGAKRKVPDSFSGNKKARGDMPAPKLHGYPVDHPYNKDGYRYILAEPDPHAPFRQEFDESSDWAGKPIPGWLYRVVSPNSLLLALHDRAPQLKPADDRLAVTGDKGYCLIRATHVWKQVSKPIRVRNGTWFWECVIKEQPDGSHTRLGWAQQYANLQAPLGYDKFGYSWRSRRRFFLGFKVGDVLGILIHLPEENNIVDRLPPTFKDKPLVKFRSHLYYEDKDDIAGALKGLKPLQGSKIVFFKNGVEQGAAFKDIYNGVYYPAVSLYKSINVSVNFGPKFQYPPENYIFKSMDEKCNESMVEQTLADVTYLVENEGKLRLDLI</sequence>
<evidence type="ECO:0000256" key="6">
    <source>
        <dbReference type="SAM" id="MobiDB-lite"/>
    </source>
</evidence>
<keyword evidence="9" id="KW-0489">Methyltransferase</keyword>
<evidence type="ECO:0000259" key="8">
    <source>
        <dbReference type="SMART" id="SM00449"/>
    </source>
</evidence>
<dbReference type="GO" id="GO:0008168">
    <property type="term" value="F:methyltransferase activity"/>
    <property type="evidence" value="ECO:0007669"/>
    <property type="project" value="UniProtKB-KW"/>
</dbReference>
<dbReference type="CDD" id="cd15583">
    <property type="entry name" value="PHD_ash2p_like"/>
    <property type="match status" value="1"/>
</dbReference>
<dbReference type="PANTHER" id="PTHR10598">
    <property type="entry name" value="SET1/ASH2 HISTONE METHYLTRANSFERASE COMPLEX SUBUNIT ASH2"/>
    <property type="match status" value="1"/>
</dbReference>
<keyword evidence="10" id="KW-1185">Reference proteome</keyword>
<gene>
    <name evidence="9" type="primary">ash2</name>
    <name evidence="9" type="ORF">Anas_12993</name>
</gene>
<comment type="caution">
    <text evidence="9">The sequence shown here is derived from an EMBL/GenBank/DDBJ whole genome shotgun (WGS) entry which is preliminary data.</text>
</comment>
<dbReference type="InterPro" id="IPR013320">
    <property type="entry name" value="ConA-like_dom_sf"/>
</dbReference>
<keyword evidence="2" id="KW-0479">Metal-binding</keyword>
<keyword evidence="3" id="KW-0863">Zinc-finger</keyword>
<keyword evidence="9" id="KW-0808">Transferase</keyword>
<dbReference type="SUPFAM" id="SSF49899">
    <property type="entry name" value="Concanavalin A-like lectins/glucanases"/>
    <property type="match status" value="1"/>
</dbReference>
<dbReference type="InterPro" id="IPR043136">
    <property type="entry name" value="B30.2/SPRY_sf"/>
</dbReference>
<protein>
    <submittedName>
        <fullName evidence="9">Set1/Ash2 histone methyltransferase complex subunit ASH2</fullName>
    </submittedName>
</protein>
<dbReference type="EMBL" id="SEYY01007422">
    <property type="protein sequence ID" value="KAB7502482.1"/>
    <property type="molecule type" value="Genomic_DNA"/>
</dbReference>
<dbReference type="GO" id="GO:0000976">
    <property type="term" value="F:transcription cis-regulatory region binding"/>
    <property type="evidence" value="ECO:0007669"/>
    <property type="project" value="TreeGrafter"/>
</dbReference>
<comment type="subcellular location">
    <subcellularLocation>
        <location evidence="1">Nucleus</location>
    </subcellularLocation>
</comment>
<dbReference type="OrthoDB" id="10266026at2759"/>
<dbReference type="Gene3D" id="3.90.980.20">
    <property type="match status" value="1"/>
</dbReference>
<feature type="region of interest" description="Disordered" evidence="6">
    <location>
        <begin position="144"/>
        <end position="180"/>
    </location>
</feature>
<evidence type="ECO:0000256" key="4">
    <source>
        <dbReference type="ARBA" id="ARBA00022833"/>
    </source>
</evidence>
<dbReference type="InterPro" id="IPR003877">
    <property type="entry name" value="SPRY_dom"/>
</dbReference>
<dbReference type="PROSITE" id="PS01359">
    <property type="entry name" value="ZF_PHD_1"/>
    <property type="match status" value="1"/>
</dbReference>